<keyword evidence="1" id="KW-1133">Transmembrane helix</keyword>
<reference evidence="2" key="1">
    <citation type="submission" date="2018-02" db="EMBL/GenBank/DDBJ databases">
        <title>Rhizophora mucronata_Transcriptome.</title>
        <authorList>
            <person name="Meera S.P."/>
            <person name="Sreeshan A."/>
            <person name="Augustine A."/>
        </authorList>
    </citation>
    <scope>NUCLEOTIDE SEQUENCE</scope>
    <source>
        <tissue evidence="2">Leaf</tissue>
    </source>
</reference>
<protein>
    <submittedName>
        <fullName evidence="2">Uncharacterized protein</fullName>
    </submittedName>
</protein>
<proteinExistence type="predicted"/>
<sequence>MIINLKCLGHMLLLTSWLDCVCFFILPIEV</sequence>
<evidence type="ECO:0000313" key="2">
    <source>
        <dbReference type="EMBL" id="MBX73032.1"/>
    </source>
</evidence>
<evidence type="ECO:0000256" key="1">
    <source>
        <dbReference type="SAM" id="Phobius"/>
    </source>
</evidence>
<keyword evidence="1" id="KW-0812">Transmembrane</keyword>
<keyword evidence="1" id="KW-0472">Membrane</keyword>
<dbReference type="AlphaFoldDB" id="A0A2P2R1B1"/>
<dbReference type="EMBL" id="GGEC01092548">
    <property type="protein sequence ID" value="MBX73032.1"/>
    <property type="molecule type" value="Transcribed_RNA"/>
</dbReference>
<organism evidence="2">
    <name type="scientific">Rhizophora mucronata</name>
    <name type="common">Asiatic mangrove</name>
    <dbReference type="NCBI Taxonomy" id="61149"/>
    <lineage>
        <taxon>Eukaryota</taxon>
        <taxon>Viridiplantae</taxon>
        <taxon>Streptophyta</taxon>
        <taxon>Embryophyta</taxon>
        <taxon>Tracheophyta</taxon>
        <taxon>Spermatophyta</taxon>
        <taxon>Magnoliopsida</taxon>
        <taxon>eudicotyledons</taxon>
        <taxon>Gunneridae</taxon>
        <taxon>Pentapetalae</taxon>
        <taxon>rosids</taxon>
        <taxon>fabids</taxon>
        <taxon>Malpighiales</taxon>
        <taxon>Rhizophoraceae</taxon>
        <taxon>Rhizophora</taxon>
    </lineage>
</organism>
<name>A0A2P2R1B1_RHIMU</name>
<feature type="transmembrane region" description="Helical" evidence="1">
    <location>
        <begin position="7"/>
        <end position="28"/>
    </location>
</feature>
<accession>A0A2P2R1B1</accession>